<dbReference type="SMART" id="SM00327">
    <property type="entry name" value="VWA"/>
    <property type="match status" value="2"/>
</dbReference>
<dbReference type="Proteomes" id="UP000230233">
    <property type="component" value="Chromosome X"/>
</dbReference>
<dbReference type="OrthoDB" id="6132182at2759"/>
<protein>
    <recommendedName>
        <fullName evidence="3">VWFA domain-containing protein</fullName>
    </recommendedName>
</protein>
<feature type="signal peptide" evidence="2">
    <location>
        <begin position="1"/>
        <end position="20"/>
    </location>
</feature>
<name>A0A2G5SYM1_9PELO</name>
<feature type="domain" description="VWFA" evidence="3">
    <location>
        <begin position="34"/>
        <end position="193"/>
    </location>
</feature>
<feature type="compositionally biased region" description="Low complexity" evidence="1">
    <location>
        <begin position="469"/>
        <end position="481"/>
    </location>
</feature>
<keyword evidence="2" id="KW-0732">Signal</keyword>
<feature type="compositionally biased region" description="Polar residues" evidence="1">
    <location>
        <begin position="271"/>
        <end position="281"/>
    </location>
</feature>
<feature type="compositionally biased region" description="Low complexity" evidence="1">
    <location>
        <begin position="254"/>
        <end position="268"/>
    </location>
</feature>
<gene>
    <name evidence="4" type="primary">Cni-K09E2.1</name>
    <name evidence="4" type="synonym">Cnig_chr_X.g25431</name>
    <name evidence="4" type="ORF">B9Z55_025431</name>
</gene>
<feature type="domain" description="VWFA" evidence="3">
    <location>
        <begin position="678"/>
        <end position="847"/>
    </location>
</feature>
<feature type="region of interest" description="Disordered" evidence="1">
    <location>
        <begin position="437"/>
        <end position="489"/>
    </location>
</feature>
<dbReference type="PANTHER" id="PTHR22588:SF3">
    <property type="entry name" value="VWFA DOMAIN-CONTAINING PROTEIN"/>
    <property type="match status" value="1"/>
</dbReference>
<proteinExistence type="predicted"/>
<evidence type="ECO:0000256" key="2">
    <source>
        <dbReference type="SAM" id="SignalP"/>
    </source>
</evidence>
<evidence type="ECO:0000313" key="5">
    <source>
        <dbReference type="Proteomes" id="UP000230233"/>
    </source>
</evidence>
<comment type="caution">
    <text evidence="4">The sequence shown here is derived from an EMBL/GenBank/DDBJ whole genome shotgun (WGS) entry which is preliminary data.</text>
</comment>
<dbReference type="CDD" id="cd01450">
    <property type="entry name" value="vWFA_subfamily_ECM"/>
    <property type="match status" value="1"/>
</dbReference>
<dbReference type="PROSITE" id="PS50234">
    <property type="entry name" value="VWFA"/>
    <property type="match status" value="2"/>
</dbReference>
<feature type="region of interest" description="Disordered" evidence="1">
    <location>
        <begin position="254"/>
        <end position="281"/>
    </location>
</feature>
<organism evidence="4 5">
    <name type="scientific">Caenorhabditis nigoni</name>
    <dbReference type="NCBI Taxonomy" id="1611254"/>
    <lineage>
        <taxon>Eukaryota</taxon>
        <taxon>Metazoa</taxon>
        <taxon>Ecdysozoa</taxon>
        <taxon>Nematoda</taxon>
        <taxon>Chromadorea</taxon>
        <taxon>Rhabditida</taxon>
        <taxon>Rhabditina</taxon>
        <taxon>Rhabditomorpha</taxon>
        <taxon>Rhabditoidea</taxon>
        <taxon>Rhabditidae</taxon>
        <taxon>Peloderinae</taxon>
        <taxon>Caenorhabditis</taxon>
    </lineage>
</organism>
<dbReference type="PANTHER" id="PTHR22588">
    <property type="entry name" value="VWFA DOMAIN-CONTAINING PROTEIN"/>
    <property type="match status" value="1"/>
</dbReference>
<dbReference type="InterPro" id="IPR002035">
    <property type="entry name" value="VWF_A"/>
</dbReference>
<evidence type="ECO:0000259" key="3">
    <source>
        <dbReference type="PROSITE" id="PS50234"/>
    </source>
</evidence>
<dbReference type="SUPFAM" id="SSF53300">
    <property type="entry name" value="vWA-like"/>
    <property type="match status" value="2"/>
</dbReference>
<dbReference type="InterPro" id="IPR036465">
    <property type="entry name" value="vWFA_dom_sf"/>
</dbReference>
<feature type="region of interest" description="Disordered" evidence="1">
    <location>
        <begin position="508"/>
        <end position="566"/>
    </location>
</feature>
<reference evidence="5" key="1">
    <citation type="submission" date="2017-10" db="EMBL/GenBank/DDBJ databases">
        <title>Rapid genome shrinkage in a self-fertile nematode reveals novel sperm competition proteins.</title>
        <authorList>
            <person name="Yin D."/>
            <person name="Schwarz E.M."/>
            <person name="Thomas C.G."/>
            <person name="Felde R.L."/>
            <person name="Korf I.F."/>
            <person name="Cutter A.D."/>
            <person name="Schartner C.M."/>
            <person name="Ralston E.J."/>
            <person name="Meyer B.J."/>
            <person name="Haag E.S."/>
        </authorList>
    </citation>
    <scope>NUCLEOTIDE SEQUENCE [LARGE SCALE GENOMIC DNA]</scope>
    <source>
        <strain evidence="5">JU1422</strain>
    </source>
</reference>
<feature type="region of interest" description="Disordered" evidence="1">
    <location>
        <begin position="325"/>
        <end position="353"/>
    </location>
</feature>
<dbReference type="Gene3D" id="3.40.50.410">
    <property type="entry name" value="von Willebrand factor, type A domain"/>
    <property type="match status" value="2"/>
</dbReference>
<evidence type="ECO:0000313" key="4">
    <source>
        <dbReference type="EMBL" id="PIC20137.1"/>
    </source>
</evidence>
<feature type="chain" id="PRO_5013754493" description="VWFA domain-containing protein" evidence="2">
    <location>
        <begin position="21"/>
        <end position="854"/>
    </location>
</feature>
<feature type="compositionally biased region" description="Polar residues" evidence="1">
    <location>
        <begin position="370"/>
        <end position="379"/>
    </location>
</feature>
<feature type="region of interest" description="Disordered" evidence="1">
    <location>
        <begin position="370"/>
        <end position="423"/>
    </location>
</feature>
<dbReference type="AlphaFoldDB" id="A0A2G5SYM1"/>
<evidence type="ECO:0000256" key="1">
    <source>
        <dbReference type="SAM" id="MobiDB-lite"/>
    </source>
</evidence>
<dbReference type="STRING" id="1611254.A0A2G5SYM1"/>
<sequence length="854" mass="93980">MFFRVFRLFLFATFWRLVIALELQKDGVCPPVLDIIILFDTSGGNDTVFEQQKNWTIKIVRDLPVHEDAVRVGLVQYSERNDIITHLETLKFMPGEDTKTGVALSKADDEIFDYDGGARLKATRLIIVFTDGLSMDKPTLAAKALRRKGVKIYTISVNSIGFVPEMLGIVGDADNVFGPTDEDRIEERLLGEVESSRSCEIQPKKNEKTTSSFGWRITDAAAIVSPVTEASVVSFNTTTESTSESTSTTIASLNSSFESNESENSVENIGHNETSTTDSSLSNVASTILPTSHTWKEPVQLFTVESESTHENMVLNLTNLKTSLAEESNTSEAKDKTEVDQDSTSAQAVATKTTTDTVETSSAVVTIETKTGTRSTQTEVSKDTVASTTVSTTLPPGTTICINPPTSTETPSSSSSTSSHLSTKSFLVKLGVEKEKKEKDPLSKFLGRDVPNSNSVKDDTDLEKNKLDNSSVEKSSENSSKTIEAKTPTSALPTSRFLFSTRVTFRPMSTTRTPTTPETTTTPSTTTSTTTTTTTTTPVTASKKSLKTETTIESTTSTTIQSPSFTPISKSSLSLQTLSEVTAFPTLLSMEKAVTLPINNAVTALGVSKPIKKKIRRIIKRRRNILSSSKAKKVTAKVLEVKRVPTPTTPPIRSTLRPLIIEEKEEEIFSASVQCPMDILFVVDSSGSIARTYDTQKDYLTQLIKKVEPSRSHRVGLIQFAGPHIQKMEWSFDTHSKNSQLLSAIRSVRHLTGTTYIGAALELSLILLDSRRKHTETTVILISDGFSQDDSTQQAKLLRQLPNVKMYAISLNKLTNTKYLTDIVGDRKNLFINDESQWFEEFFTKKLRCVPTTR</sequence>
<dbReference type="EMBL" id="PDUG01000006">
    <property type="protein sequence ID" value="PIC20137.1"/>
    <property type="molecule type" value="Genomic_DNA"/>
</dbReference>
<dbReference type="Pfam" id="PF00092">
    <property type="entry name" value="VWA"/>
    <property type="match status" value="2"/>
</dbReference>
<feature type="compositionally biased region" description="Basic and acidic residues" evidence="1">
    <location>
        <begin position="456"/>
        <end position="467"/>
    </location>
</feature>
<feature type="compositionally biased region" description="Low complexity" evidence="1">
    <location>
        <begin position="509"/>
        <end position="566"/>
    </location>
</feature>
<dbReference type="InterPro" id="IPR052229">
    <property type="entry name" value="Collagen-VI/PIF"/>
</dbReference>
<keyword evidence="5" id="KW-1185">Reference proteome</keyword>
<feature type="compositionally biased region" description="Low complexity" evidence="1">
    <location>
        <begin position="387"/>
        <end position="423"/>
    </location>
</feature>
<accession>A0A2G5SYM1</accession>